<evidence type="ECO:0000256" key="18">
    <source>
        <dbReference type="SAM" id="SignalP"/>
    </source>
</evidence>
<dbReference type="InterPro" id="IPR006586">
    <property type="entry name" value="ADAM_Cys-rich"/>
</dbReference>
<keyword evidence="7" id="KW-0677">Repeat</keyword>
<feature type="binding site" evidence="15">
    <location>
        <position position="409"/>
    </location>
    <ligand>
        <name>Ca(2+)</name>
        <dbReference type="ChEBI" id="CHEBI:29108"/>
        <label>1</label>
    </ligand>
</feature>
<dbReference type="InterPro" id="IPR035914">
    <property type="entry name" value="Sperma_CUB_dom_sf"/>
</dbReference>
<dbReference type="Gene3D" id="3.40.390.10">
    <property type="entry name" value="Collagenase (Catalytic Domain)"/>
    <property type="match status" value="1"/>
</dbReference>
<dbReference type="Proteomes" id="UP001178461">
    <property type="component" value="Chromosome Z"/>
</dbReference>
<feature type="binding site" evidence="15 17">
    <location>
        <position position="353"/>
    </location>
    <ligand>
        <name>Zn(2+)</name>
        <dbReference type="ChEBI" id="CHEBI:29105"/>
        <note>catalytic</note>
    </ligand>
</feature>
<sequence>MTLNTWVVFCAVFPLGVCWLSRTQRTFLDSLETHDTSSYFGTNSVFEVSTVPEFKVVYLTCSCEEGHAGWTSCKTQLCSFRASGEVFAFKFPEDQALFPTSFVSNRRLSSSNSLLRRFWGNCFAGGQVLSPPGAEGRMTYCEGQLQGFVIVHGAKIHIKPVRRQDQGLLMGPLLPKPHVILRTQQNNKTTQTGRKFPSRYRRGAEGDVKHLELLVVVGPDVFQFHKEDTERYILTNVNIGAELLRDASLGAQFRVHLVQMIVLTEPEEGINISTNITSSIISICKWAGKVNPENDSDPHHADLVLYVTRFDLELPDGNKQVRGVTQLGGACSSSWSCIITEDTGFGLGVTIAHEIGHSFGIQHDGEGNRCAGDGHIMGSEGGHNSVDLTWSACSREQFLAFVSTDQASCTNDLPDLKDNIPGGKPGLYYGVDEQCKTAFGGGATACTFSRHDIDMCKVLSCHTNPSDQSSCTRILIPLLDGTECGINKWCSKGHCRSLEELIPIAAVHGKWSTWTAFTACSRSCGGGVVARRRRCNNPRPAFGGRQCEGEDLQAEMCNEQPCPTTTQVGFMDEQCALTDMKPLYLSLEFPSFYKWVSAVGYTKGDAMCKHMCRASGKNFMVSRGDRFTDGTRCELSSPAGETAVGLCVMGSCRMFGCDGRMDSVKRMDMCRVCGGDNTTCFGVQDSYAEGKSREYVTFLRLPPNTTMVHVVNRNPLFTHLGVKVQGQYVVAGKGRISFNITYPSALEDNQIEYKVFLTVENLPSLEEIHVNGPTQEDIEIQVYRKYGKEYGAATSPDIAFSYFRPSEKEVHSWVPQLGPCSVSCGEGALKVSYSCFDKARNEMTVDLHCLKTPRPPARQEPCAVAPCQPQWVAEYFGPCSVPCGSGVMERLVYCAKEERGLNVTLPDSECVDAPKPSAVESCNTEMCLPRWKESEPGQCSAICGLGVAPVNLTCVQLWDGVESTVDASLCPADEKPLAFVSCMVNICPLGWNTQEEMPRSELLVPFWPHKTGNRSVYVWSPLAGACPVTCGGGLMWLSYVCLVFDTREEAEEERCNQEPKPASQLELCNPTPCPASWEVKELAPCPVTCGGGKIPLSVRCVRRDKNTTRTLPHSKCSRMHRPASSRECAMEPCPARWSYKMGTCSTSCGRGMMRKVLYCARATGEKAEEEILPDTVCESLPRPEEQEVCNLEPCPPRWKVTRMGPCSSSCGLGVATQLVTCMQLSGGQEIELAKSQCREAEKPPFSVPCVIRVCPYEWRVTKWTQCSASCGNGIQTRQDFCINPENGAQVNPTFCMHSPKPVMLQSCSIAPCLEQATAGPVSRSELRTLPPPTEQLMAAVTIGPEKPHHKALDLPQPDRPAPSMKRFEDILWDADEYSPCGQLFLNSTGFINMTGVQASDCIVAIGRPLGEVLRVQVLESSLNCSAGDVMLFSTRMMWRTGCKKLVHSTINTRTNTLVVRQRRLGPGNGVSLWYSSKVAAKKYHQDCDVQLFGPSGRIVTPMPLAGWEQQGACRTFVDVAPRHRIAIHAAYVDPTADSNQTHSSYISIRDVNAMKTAVFHGNQPFYWESVGSRAEIEFSKNFASVGFQAEYWVILPK</sequence>
<dbReference type="FunFam" id="2.20.100.10:FF:000005">
    <property type="entry name" value="ADAM metallopeptidase with thrombospondin type 1 motif 9"/>
    <property type="match status" value="1"/>
</dbReference>
<dbReference type="SMART" id="SM00209">
    <property type="entry name" value="TSP1"/>
    <property type="match status" value="8"/>
</dbReference>
<dbReference type="PROSITE" id="PS50092">
    <property type="entry name" value="TSP1"/>
    <property type="match status" value="3"/>
</dbReference>
<dbReference type="GO" id="GO:0031012">
    <property type="term" value="C:extracellular matrix"/>
    <property type="evidence" value="ECO:0007669"/>
    <property type="project" value="TreeGrafter"/>
</dbReference>
<dbReference type="GO" id="GO:0004222">
    <property type="term" value="F:metalloendopeptidase activity"/>
    <property type="evidence" value="ECO:0007669"/>
    <property type="project" value="InterPro"/>
</dbReference>
<evidence type="ECO:0000256" key="4">
    <source>
        <dbReference type="ARBA" id="ARBA00022685"/>
    </source>
</evidence>
<feature type="disulfide bond" evidence="16">
    <location>
        <begin position="524"/>
        <end position="562"/>
    </location>
</feature>
<evidence type="ECO:0000256" key="13">
    <source>
        <dbReference type="ARBA" id="ARBA00023180"/>
    </source>
</evidence>
<keyword evidence="2" id="KW-0964">Secreted</keyword>
<dbReference type="GO" id="GO:0030198">
    <property type="term" value="P:extracellular matrix organization"/>
    <property type="evidence" value="ECO:0007669"/>
    <property type="project" value="InterPro"/>
</dbReference>
<feature type="disulfide bond" evidence="16">
    <location>
        <begin position="370"/>
        <end position="393"/>
    </location>
</feature>
<evidence type="ECO:0000256" key="6">
    <source>
        <dbReference type="ARBA" id="ARBA00022729"/>
    </source>
</evidence>
<dbReference type="Pfam" id="PF05986">
    <property type="entry name" value="ADAMTS_spacer1"/>
    <property type="match status" value="1"/>
</dbReference>
<evidence type="ECO:0000313" key="21">
    <source>
        <dbReference type="Proteomes" id="UP001178461"/>
    </source>
</evidence>
<keyword evidence="21" id="KW-1185">Reference proteome</keyword>
<feature type="disulfide bond" evidence="16">
    <location>
        <begin position="535"/>
        <end position="547"/>
    </location>
</feature>
<evidence type="ECO:0000256" key="1">
    <source>
        <dbReference type="ARBA" id="ARBA00004613"/>
    </source>
</evidence>
<dbReference type="PROSITE" id="PS50215">
    <property type="entry name" value="ADAM_MEPRO"/>
    <property type="match status" value="1"/>
</dbReference>
<keyword evidence="8" id="KW-0378">Hydrolase</keyword>
<keyword evidence="5 15" id="KW-0479">Metal-binding</keyword>
<dbReference type="Pfam" id="PF19236">
    <property type="entry name" value="ADAMTS_CR_3"/>
    <property type="match status" value="1"/>
</dbReference>
<dbReference type="Pfam" id="PF01421">
    <property type="entry name" value="Reprolysin"/>
    <property type="match status" value="1"/>
</dbReference>
<feature type="binding site" evidence="15">
    <location>
        <position position="295"/>
    </location>
    <ligand>
        <name>Ca(2+)</name>
        <dbReference type="ChEBI" id="CHEBI:29108"/>
        <label>2</label>
    </ligand>
</feature>
<feature type="binding site" evidence="15">
    <location>
        <position position="412"/>
    </location>
    <ligand>
        <name>Ca(2+)</name>
        <dbReference type="ChEBI" id="CHEBI:29108"/>
        <label>1</label>
    </ligand>
</feature>
<feature type="chain" id="PRO_5041263944" evidence="18">
    <location>
        <begin position="19"/>
        <end position="1597"/>
    </location>
</feature>
<keyword evidence="9 15" id="KW-0862">Zinc</keyword>
<dbReference type="Pfam" id="PF19030">
    <property type="entry name" value="TSP1_ADAMTS"/>
    <property type="match status" value="5"/>
</dbReference>
<evidence type="ECO:0000256" key="14">
    <source>
        <dbReference type="PIRSR" id="PIRSR613273-1"/>
    </source>
</evidence>
<feature type="disulfide bond" evidence="16">
    <location>
        <begin position="331"/>
        <end position="409"/>
    </location>
</feature>
<feature type="active site" evidence="14 17">
    <location>
        <position position="354"/>
    </location>
</feature>
<dbReference type="GO" id="GO:0046872">
    <property type="term" value="F:metal ion binding"/>
    <property type="evidence" value="ECO:0007669"/>
    <property type="project" value="UniProtKB-KW"/>
</dbReference>
<feature type="binding site" evidence="15">
    <location>
        <position position="212"/>
    </location>
    <ligand>
        <name>Ca(2+)</name>
        <dbReference type="ChEBI" id="CHEBI:29108"/>
        <label>1</label>
    </ligand>
</feature>
<dbReference type="GO" id="GO:0005576">
    <property type="term" value="C:extracellular region"/>
    <property type="evidence" value="ECO:0007669"/>
    <property type="project" value="UniProtKB-SubCell"/>
</dbReference>
<dbReference type="FunFam" id="2.20.100.10:FF:000007">
    <property type="entry name" value="Thrombospondin 1"/>
    <property type="match status" value="1"/>
</dbReference>
<dbReference type="PANTHER" id="PTHR13723:SF20">
    <property type="entry name" value="A DISINTEGRIN AND METALLOPROTEINASE WITH THROMBOSPONDIN MOTIFS 13"/>
    <property type="match status" value="1"/>
</dbReference>
<dbReference type="InterPro" id="IPR013273">
    <property type="entry name" value="ADAMTS/ADAMTS-like"/>
</dbReference>
<proteinExistence type="predicted"/>
<dbReference type="Pfam" id="PF17771">
    <property type="entry name" value="ADAMTS_CR_2"/>
    <property type="match status" value="1"/>
</dbReference>
<dbReference type="SUPFAM" id="SSF49854">
    <property type="entry name" value="Spermadhesin, CUB domain"/>
    <property type="match status" value="1"/>
</dbReference>
<dbReference type="InterPro" id="IPR001590">
    <property type="entry name" value="Peptidase_M12B"/>
</dbReference>
<accession>A0AA35LD80</accession>
<dbReference type="SUPFAM" id="SSF55486">
    <property type="entry name" value="Metalloproteases ('zincins'), catalytic domain"/>
    <property type="match status" value="1"/>
</dbReference>
<reference evidence="20" key="1">
    <citation type="submission" date="2022-12" db="EMBL/GenBank/DDBJ databases">
        <authorList>
            <person name="Alioto T."/>
            <person name="Alioto T."/>
            <person name="Gomez Garrido J."/>
        </authorList>
    </citation>
    <scope>NUCLEOTIDE SEQUENCE</scope>
</reference>
<dbReference type="Gene3D" id="3.40.1620.60">
    <property type="match status" value="1"/>
</dbReference>
<comment type="caution">
    <text evidence="17">Lacks conserved residue(s) required for the propagation of feature annotation.</text>
</comment>
<comment type="subcellular location">
    <subcellularLocation>
        <location evidence="1">Secreted</location>
    </subcellularLocation>
</comment>
<evidence type="ECO:0000256" key="10">
    <source>
        <dbReference type="ARBA" id="ARBA00023049"/>
    </source>
</evidence>
<evidence type="ECO:0000256" key="16">
    <source>
        <dbReference type="PIRSR" id="PIRSR613273-3"/>
    </source>
</evidence>
<evidence type="ECO:0000256" key="15">
    <source>
        <dbReference type="PIRSR" id="PIRSR613273-2"/>
    </source>
</evidence>
<evidence type="ECO:0000256" key="5">
    <source>
        <dbReference type="ARBA" id="ARBA00022723"/>
    </source>
</evidence>
<feature type="disulfide bond" evidence="16">
    <location>
        <begin position="435"/>
        <end position="461"/>
    </location>
</feature>
<keyword evidence="15" id="KW-0106">Calcium</keyword>
<comment type="cofactor">
    <cofactor evidence="15">
        <name>Zn(2+)</name>
        <dbReference type="ChEBI" id="CHEBI:29105"/>
    </cofactor>
    <text evidence="15">Binds 1 zinc ion per subunit.</text>
</comment>
<feature type="binding site" evidence="15">
    <location>
        <position position="302"/>
    </location>
    <ligand>
        <name>Ca(2+)</name>
        <dbReference type="ChEBI" id="CHEBI:29108"/>
        <label>1</label>
    </ligand>
</feature>
<keyword evidence="10" id="KW-0482">Metalloprotease</keyword>
<dbReference type="Pfam" id="PF00090">
    <property type="entry name" value="TSP_1"/>
    <property type="match status" value="1"/>
</dbReference>
<evidence type="ECO:0000256" key="9">
    <source>
        <dbReference type="ARBA" id="ARBA00022833"/>
    </source>
</evidence>
<feature type="signal peptide" evidence="18">
    <location>
        <begin position="1"/>
        <end position="18"/>
    </location>
</feature>
<dbReference type="SMART" id="SM00608">
    <property type="entry name" value="ACR"/>
    <property type="match status" value="1"/>
</dbReference>
<evidence type="ECO:0000256" key="2">
    <source>
        <dbReference type="ARBA" id="ARBA00022525"/>
    </source>
</evidence>
<keyword evidence="13" id="KW-0325">Glycoprotein</keyword>
<dbReference type="Gene3D" id="2.20.100.10">
    <property type="entry name" value="Thrombospondin type-1 (TSP1) repeat"/>
    <property type="match status" value="5"/>
</dbReference>
<dbReference type="InterPro" id="IPR050439">
    <property type="entry name" value="ADAMTS_ADAMTS-like"/>
</dbReference>
<organism evidence="20 21">
    <name type="scientific">Podarcis lilfordi</name>
    <name type="common">Lilford's wall lizard</name>
    <dbReference type="NCBI Taxonomy" id="74358"/>
    <lineage>
        <taxon>Eukaryota</taxon>
        <taxon>Metazoa</taxon>
        <taxon>Chordata</taxon>
        <taxon>Craniata</taxon>
        <taxon>Vertebrata</taxon>
        <taxon>Euteleostomi</taxon>
        <taxon>Lepidosauria</taxon>
        <taxon>Squamata</taxon>
        <taxon>Bifurcata</taxon>
        <taxon>Unidentata</taxon>
        <taxon>Episquamata</taxon>
        <taxon>Laterata</taxon>
        <taxon>Lacertibaenia</taxon>
        <taxon>Lacertidae</taxon>
        <taxon>Podarcis</taxon>
    </lineage>
</organism>
<feature type="disulfide bond" evidence="16">
    <location>
        <begin position="520"/>
        <end position="557"/>
    </location>
</feature>
<feature type="disulfide bond" evidence="16">
    <location>
        <begin position="284"/>
        <end position="337"/>
    </location>
</feature>
<dbReference type="InterPro" id="IPR000884">
    <property type="entry name" value="TSP1_rpt"/>
</dbReference>
<name>A0AA35LD80_9SAUR</name>
<feature type="domain" description="Peptidase M12B" evidence="19">
    <location>
        <begin position="209"/>
        <end position="414"/>
    </location>
</feature>
<dbReference type="InterPro" id="IPR041645">
    <property type="entry name" value="ADAMTS_CR_2"/>
</dbReference>
<keyword evidence="11" id="KW-0865">Zymogen</keyword>
<evidence type="ECO:0000256" key="8">
    <source>
        <dbReference type="ARBA" id="ARBA00022801"/>
    </source>
</evidence>
<evidence type="ECO:0000256" key="17">
    <source>
        <dbReference type="PROSITE-ProRule" id="PRU00276"/>
    </source>
</evidence>
<keyword evidence="6 18" id="KW-0732">Signal</keyword>
<dbReference type="FunFam" id="2.60.120.830:FF:000003">
    <property type="entry name" value="ADAM metallopeptidase with thrombospondin type 1 motif 13"/>
    <property type="match status" value="1"/>
</dbReference>
<feature type="binding site" evidence="15 17">
    <location>
        <position position="363"/>
    </location>
    <ligand>
        <name>Zn(2+)</name>
        <dbReference type="ChEBI" id="CHEBI:29105"/>
        <note>catalytic</note>
    </ligand>
</feature>
<evidence type="ECO:0000256" key="12">
    <source>
        <dbReference type="ARBA" id="ARBA00023157"/>
    </source>
</evidence>
<keyword evidence="3" id="KW-0645">Protease</keyword>
<feature type="binding site" evidence="15">
    <location>
        <position position="412"/>
    </location>
    <ligand>
        <name>Ca(2+)</name>
        <dbReference type="ChEBI" id="CHEBI:29108"/>
        <label>2</label>
    </ligand>
</feature>
<dbReference type="Gene3D" id="2.60.120.830">
    <property type="match status" value="1"/>
</dbReference>
<dbReference type="GO" id="GO:0006508">
    <property type="term" value="P:proteolysis"/>
    <property type="evidence" value="ECO:0007669"/>
    <property type="project" value="UniProtKB-KW"/>
</dbReference>
<dbReference type="PRINTS" id="PR01857">
    <property type="entry name" value="ADAMTSFAMILY"/>
</dbReference>
<dbReference type="EMBL" id="OX395140">
    <property type="protein sequence ID" value="CAI5794210.1"/>
    <property type="molecule type" value="Genomic_DNA"/>
</dbReference>
<dbReference type="PANTHER" id="PTHR13723">
    <property type="entry name" value="ADAMTS A DISINTEGRIN AND METALLOPROTEASE WITH THROMBOSPONDIN MOTIFS PROTEASE"/>
    <property type="match status" value="1"/>
</dbReference>
<evidence type="ECO:0000256" key="11">
    <source>
        <dbReference type="ARBA" id="ARBA00023145"/>
    </source>
</evidence>
<feature type="binding site" evidence="15">
    <location>
        <position position="295"/>
    </location>
    <ligand>
        <name>Ca(2+)</name>
        <dbReference type="ChEBI" id="CHEBI:29108"/>
        <label>1</label>
    </ligand>
</feature>
<protein>
    <submittedName>
        <fullName evidence="20">Disintegrin and metalloproteinase with thrombospondin motifs 13 isoform X1</fullName>
    </submittedName>
</protein>
<feature type="binding site" evidence="15">
    <location>
        <position position="212"/>
    </location>
    <ligand>
        <name>Ca(2+)</name>
        <dbReference type="ChEBI" id="CHEBI:29108"/>
        <label>2</label>
    </ligand>
</feature>
<evidence type="ECO:0000259" key="19">
    <source>
        <dbReference type="PROSITE" id="PS50215"/>
    </source>
</evidence>
<keyword evidence="4" id="KW-0165">Cleavage on pair of basic residues</keyword>
<keyword evidence="12 16" id="KW-1015">Disulfide bond</keyword>
<feature type="disulfide bond" evidence="16">
    <location>
        <begin position="446"/>
        <end position="471"/>
    </location>
</feature>
<evidence type="ECO:0000313" key="20">
    <source>
        <dbReference type="EMBL" id="CAI5794210.1"/>
    </source>
</evidence>
<dbReference type="InterPro" id="IPR045371">
    <property type="entry name" value="ADAMTS_CR_3"/>
</dbReference>
<feature type="disulfide bond" evidence="16">
    <location>
        <begin position="456"/>
        <end position="490"/>
    </location>
</feature>
<dbReference type="CDD" id="cd04273">
    <property type="entry name" value="ZnMc_ADAMTS_like"/>
    <property type="match status" value="1"/>
</dbReference>
<dbReference type="InterPro" id="IPR036383">
    <property type="entry name" value="TSP1_rpt_sf"/>
</dbReference>
<dbReference type="InterPro" id="IPR024079">
    <property type="entry name" value="MetalloPept_cat_dom_sf"/>
</dbReference>
<evidence type="ECO:0000256" key="7">
    <source>
        <dbReference type="ARBA" id="ARBA00022737"/>
    </source>
</evidence>
<dbReference type="SUPFAM" id="SSF82895">
    <property type="entry name" value="TSP-1 type 1 repeat"/>
    <property type="match status" value="5"/>
</dbReference>
<evidence type="ECO:0000256" key="3">
    <source>
        <dbReference type="ARBA" id="ARBA00022670"/>
    </source>
</evidence>
<feature type="binding site" evidence="15 17">
    <location>
        <position position="357"/>
    </location>
    <ligand>
        <name>Zn(2+)</name>
        <dbReference type="ChEBI" id="CHEBI:29105"/>
        <note>catalytic</note>
    </ligand>
</feature>
<feature type="disulfide bond" evidence="16">
    <location>
        <begin position="484"/>
        <end position="495"/>
    </location>
</feature>
<dbReference type="InterPro" id="IPR010294">
    <property type="entry name" value="ADAMTS_spacer1"/>
</dbReference>
<gene>
    <name evidence="20" type="ORF">PODLI_1B025461</name>
</gene>